<dbReference type="EMBL" id="MU864395">
    <property type="protein sequence ID" value="KAK4187921.1"/>
    <property type="molecule type" value="Genomic_DNA"/>
</dbReference>
<protein>
    <submittedName>
        <fullName evidence="11">Endothiapepsin</fullName>
    </submittedName>
</protein>
<dbReference type="Gene3D" id="2.40.70.10">
    <property type="entry name" value="Acid Proteases"/>
    <property type="match status" value="2"/>
</dbReference>
<keyword evidence="6" id="KW-1015">Disulfide bond</keyword>
<reference evidence="11" key="2">
    <citation type="submission" date="2023-05" db="EMBL/GenBank/DDBJ databases">
        <authorList>
            <consortium name="Lawrence Berkeley National Laboratory"/>
            <person name="Steindorff A."/>
            <person name="Hensen N."/>
            <person name="Bonometti L."/>
            <person name="Westerberg I."/>
            <person name="Brannstrom I.O."/>
            <person name="Guillou S."/>
            <person name="Cros-Aarteil S."/>
            <person name="Calhoun S."/>
            <person name="Haridas S."/>
            <person name="Kuo A."/>
            <person name="Mondo S."/>
            <person name="Pangilinan J."/>
            <person name="Riley R."/>
            <person name="Labutti K."/>
            <person name="Andreopoulos B."/>
            <person name="Lipzen A."/>
            <person name="Chen C."/>
            <person name="Yanf M."/>
            <person name="Daum C."/>
            <person name="Ng V."/>
            <person name="Clum A."/>
            <person name="Ohm R."/>
            <person name="Martin F."/>
            <person name="Silar P."/>
            <person name="Natvig D."/>
            <person name="Lalanne C."/>
            <person name="Gautier V."/>
            <person name="Ament-Velasquez S.L."/>
            <person name="Kruys A."/>
            <person name="Hutchinson M.I."/>
            <person name="Powell A.J."/>
            <person name="Barry K."/>
            <person name="Miller A.N."/>
            <person name="Grigoriev I.V."/>
            <person name="Debuchy R."/>
            <person name="Gladieux P."/>
            <person name="Thoren M.H."/>
            <person name="Johannesson H."/>
        </authorList>
    </citation>
    <scope>NUCLEOTIDE SEQUENCE</scope>
    <source>
        <strain evidence="11">PSN309</strain>
    </source>
</reference>
<feature type="signal peptide" evidence="9">
    <location>
        <begin position="1"/>
        <end position="19"/>
    </location>
</feature>
<organism evidence="11 12">
    <name type="scientific">Podospora australis</name>
    <dbReference type="NCBI Taxonomy" id="1536484"/>
    <lineage>
        <taxon>Eukaryota</taxon>
        <taxon>Fungi</taxon>
        <taxon>Dikarya</taxon>
        <taxon>Ascomycota</taxon>
        <taxon>Pezizomycotina</taxon>
        <taxon>Sordariomycetes</taxon>
        <taxon>Sordariomycetidae</taxon>
        <taxon>Sordariales</taxon>
        <taxon>Podosporaceae</taxon>
        <taxon>Podospora</taxon>
    </lineage>
</organism>
<dbReference type="AlphaFoldDB" id="A0AAN6WUU1"/>
<feature type="chain" id="PRO_5042966345" evidence="9">
    <location>
        <begin position="20"/>
        <end position="461"/>
    </location>
</feature>
<dbReference type="PRINTS" id="PR00792">
    <property type="entry name" value="PEPSIN"/>
</dbReference>
<feature type="domain" description="Peptidase A1" evidence="10">
    <location>
        <begin position="118"/>
        <end position="456"/>
    </location>
</feature>
<accession>A0AAN6WUU1</accession>
<gene>
    <name evidence="11" type="ORF">QBC35DRAFT_217589</name>
</gene>
<comment type="caution">
    <text evidence="11">The sequence shown here is derived from an EMBL/GenBank/DDBJ whole genome shotgun (WGS) entry which is preliminary data.</text>
</comment>
<evidence type="ECO:0000256" key="6">
    <source>
        <dbReference type="PIRSR" id="PIRSR601461-2"/>
    </source>
</evidence>
<evidence type="ECO:0000256" key="5">
    <source>
        <dbReference type="PIRSR" id="PIRSR601461-1"/>
    </source>
</evidence>
<feature type="region of interest" description="Disordered" evidence="8">
    <location>
        <begin position="78"/>
        <end position="114"/>
    </location>
</feature>
<proteinExistence type="inferred from homology"/>
<evidence type="ECO:0000256" key="1">
    <source>
        <dbReference type="ARBA" id="ARBA00007447"/>
    </source>
</evidence>
<dbReference type="InterPro" id="IPR033121">
    <property type="entry name" value="PEPTIDASE_A1"/>
</dbReference>
<reference evidence="11" key="1">
    <citation type="journal article" date="2023" name="Mol. Phylogenet. Evol.">
        <title>Genome-scale phylogeny and comparative genomics of the fungal order Sordariales.</title>
        <authorList>
            <person name="Hensen N."/>
            <person name="Bonometti L."/>
            <person name="Westerberg I."/>
            <person name="Brannstrom I.O."/>
            <person name="Guillou S."/>
            <person name="Cros-Aarteil S."/>
            <person name="Calhoun S."/>
            <person name="Haridas S."/>
            <person name="Kuo A."/>
            <person name="Mondo S."/>
            <person name="Pangilinan J."/>
            <person name="Riley R."/>
            <person name="LaButti K."/>
            <person name="Andreopoulos B."/>
            <person name="Lipzen A."/>
            <person name="Chen C."/>
            <person name="Yan M."/>
            <person name="Daum C."/>
            <person name="Ng V."/>
            <person name="Clum A."/>
            <person name="Steindorff A."/>
            <person name="Ohm R.A."/>
            <person name="Martin F."/>
            <person name="Silar P."/>
            <person name="Natvig D.O."/>
            <person name="Lalanne C."/>
            <person name="Gautier V."/>
            <person name="Ament-Velasquez S.L."/>
            <person name="Kruys A."/>
            <person name="Hutchinson M.I."/>
            <person name="Powell A.J."/>
            <person name="Barry K."/>
            <person name="Miller A.N."/>
            <person name="Grigoriev I.V."/>
            <person name="Debuchy R."/>
            <person name="Gladieux P."/>
            <person name="Hiltunen Thoren M."/>
            <person name="Johannesson H."/>
        </authorList>
    </citation>
    <scope>NUCLEOTIDE SEQUENCE</scope>
    <source>
        <strain evidence="11">PSN309</strain>
    </source>
</reference>
<dbReference type="GO" id="GO:0004190">
    <property type="term" value="F:aspartic-type endopeptidase activity"/>
    <property type="evidence" value="ECO:0007669"/>
    <property type="project" value="UniProtKB-KW"/>
</dbReference>
<dbReference type="PANTHER" id="PTHR47966">
    <property type="entry name" value="BETA-SITE APP-CLEAVING ENZYME, ISOFORM A-RELATED"/>
    <property type="match status" value="1"/>
</dbReference>
<dbReference type="InterPro" id="IPR034163">
    <property type="entry name" value="Aspergillopepsin-like_cat_dom"/>
</dbReference>
<evidence type="ECO:0000256" key="9">
    <source>
        <dbReference type="SAM" id="SignalP"/>
    </source>
</evidence>
<dbReference type="PROSITE" id="PS00141">
    <property type="entry name" value="ASP_PROTEASE"/>
    <property type="match status" value="1"/>
</dbReference>
<feature type="active site" evidence="5">
    <location>
        <position position="136"/>
    </location>
</feature>
<dbReference type="InterPro" id="IPR021109">
    <property type="entry name" value="Peptidase_aspartic_dom_sf"/>
</dbReference>
<evidence type="ECO:0000256" key="8">
    <source>
        <dbReference type="SAM" id="MobiDB-lite"/>
    </source>
</evidence>
<dbReference type="SUPFAM" id="SSF50630">
    <property type="entry name" value="Acid proteases"/>
    <property type="match status" value="1"/>
</dbReference>
<evidence type="ECO:0000313" key="11">
    <source>
        <dbReference type="EMBL" id="KAK4187921.1"/>
    </source>
</evidence>
<keyword evidence="3 7" id="KW-0064">Aspartyl protease</keyword>
<dbReference type="InterPro" id="IPR001969">
    <property type="entry name" value="Aspartic_peptidase_AS"/>
</dbReference>
<dbReference type="Proteomes" id="UP001302126">
    <property type="component" value="Unassembled WGS sequence"/>
</dbReference>
<comment type="similarity">
    <text evidence="1 7">Belongs to the peptidase A1 family.</text>
</comment>
<keyword evidence="9" id="KW-0732">Signal</keyword>
<feature type="disulfide bond" evidence="6">
    <location>
        <begin position="358"/>
        <end position="419"/>
    </location>
</feature>
<evidence type="ECO:0000256" key="4">
    <source>
        <dbReference type="ARBA" id="ARBA00022801"/>
    </source>
</evidence>
<dbReference type="GO" id="GO:0006508">
    <property type="term" value="P:proteolysis"/>
    <property type="evidence" value="ECO:0007669"/>
    <property type="project" value="UniProtKB-KW"/>
</dbReference>
<name>A0AAN6WUU1_9PEZI</name>
<dbReference type="FunFam" id="2.40.70.10:FF:000026">
    <property type="entry name" value="Endothiapepsin"/>
    <property type="match status" value="1"/>
</dbReference>
<feature type="compositionally biased region" description="Basic and acidic residues" evidence="8">
    <location>
        <begin position="88"/>
        <end position="100"/>
    </location>
</feature>
<evidence type="ECO:0000259" key="10">
    <source>
        <dbReference type="PROSITE" id="PS51767"/>
    </source>
</evidence>
<keyword evidence="2 7" id="KW-0645">Protease</keyword>
<keyword evidence="12" id="KW-1185">Reference proteome</keyword>
<evidence type="ECO:0000256" key="7">
    <source>
        <dbReference type="RuleBase" id="RU000454"/>
    </source>
</evidence>
<dbReference type="InterPro" id="IPR001461">
    <property type="entry name" value="Aspartic_peptidase_A1"/>
</dbReference>
<evidence type="ECO:0000256" key="2">
    <source>
        <dbReference type="ARBA" id="ARBA00022670"/>
    </source>
</evidence>
<evidence type="ECO:0000313" key="12">
    <source>
        <dbReference type="Proteomes" id="UP001302126"/>
    </source>
</evidence>
<sequence>MASTLATLVVASLLATTNALPPAVFGNNGAGGAKPGTVSLTQVHNTNFIRNGALELARILRKYNAPIRPHLQEAVSRIRAEQQQQQNQKRDDGEDDDHKGGGGTGTAEASPQKHDVEYLIPVSIGSPGQTLSLDLDTGSSDLWVFSTLMGKDEVNGQAVYNPEESRSAKKMEGYSWKIQYGDGSTSSGDVYQDTVTVGGLTVSSQAVEAARNVSDEFTADTANDGLIGLAFGSINTILPKQQHTWFENAMSQLDQPVFTADLKASSPGHYNFGYIDSSAYKGNITYTAVDSSDGFWMWDSPGYAVGSTSSGLNATVIHGIADTGTTLLLLPEEVVGAYYSQVDGGGYSPSQGGYTVPCDVKAPSLYFAVSSSSSSGGGGGGGGGGREGEDDAALADATFIKIPGKYMVYSPVDKTGKECFGGVQEDTGIGFSIFGDVALKAAFVVFDAGNLRLGWAEKELS</sequence>
<dbReference type="CDD" id="cd06097">
    <property type="entry name" value="Aspergillopepsin_like"/>
    <property type="match status" value="1"/>
</dbReference>
<dbReference type="PROSITE" id="PS51767">
    <property type="entry name" value="PEPTIDASE_A1"/>
    <property type="match status" value="1"/>
</dbReference>
<dbReference type="PANTHER" id="PTHR47966:SF2">
    <property type="entry name" value="ASPERGILLOPEPSIN-1-RELATED"/>
    <property type="match status" value="1"/>
</dbReference>
<feature type="active site" evidence="5">
    <location>
        <position position="322"/>
    </location>
</feature>
<keyword evidence="4 7" id="KW-0378">Hydrolase</keyword>
<dbReference type="Pfam" id="PF00026">
    <property type="entry name" value="Asp"/>
    <property type="match status" value="1"/>
</dbReference>
<evidence type="ECO:0000256" key="3">
    <source>
        <dbReference type="ARBA" id="ARBA00022750"/>
    </source>
</evidence>